<feature type="signal peptide" evidence="1">
    <location>
        <begin position="1"/>
        <end position="24"/>
    </location>
</feature>
<accession>A0A975KAZ1</accession>
<reference evidence="2" key="1">
    <citation type="submission" date="2021-04" db="EMBL/GenBank/DDBJ databases">
        <title>Isolation of p-tert-butylphenol degrading bacteria Sphingobium phenoxybenzoativorans Tas13 from active sludge.</title>
        <authorList>
            <person name="Li Y."/>
        </authorList>
    </citation>
    <scope>NUCLEOTIDE SEQUENCE</scope>
    <source>
        <strain evidence="2">Tas13</strain>
    </source>
</reference>
<keyword evidence="1" id="KW-0732">Signal</keyword>
<organism evidence="2 3">
    <name type="scientific">Sphingobium phenoxybenzoativorans</name>
    <dbReference type="NCBI Taxonomy" id="1592790"/>
    <lineage>
        <taxon>Bacteria</taxon>
        <taxon>Pseudomonadati</taxon>
        <taxon>Pseudomonadota</taxon>
        <taxon>Alphaproteobacteria</taxon>
        <taxon>Sphingomonadales</taxon>
        <taxon>Sphingomonadaceae</taxon>
        <taxon>Sphingobium</taxon>
    </lineage>
</organism>
<dbReference type="EMBL" id="CP073910">
    <property type="protein sequence ID" value="QUT07712.1"/>
    <property type="molecule type" value="Genomic_DNA"/>
</dbReference>
<feature type="chain" id="PRO_5036985261" evidence="1">
    <location>
        <begin position="25"/>
        <end position="127"/>
    </location>
</feature>
<gene>
    <name evidence="2" type="ORF">KFK14_10180</name>
</gene>
<keyword evidence="3" id="KW-1185">Reference proteome</keyword>
<name>A0A975KAZ1_9SPHN</name>
<dbReference type="AlphaFoldDB" id="A0A975KAZ1"/>
<protein>
    <submittedName>
        <fullName evidence="2">Tetratricopeptide repeat protein</fullName>
    </submittedName>
</protein>
<evidence type="ECO:0000256" key="1">
    <source>
        <dbReference type="SAM" id="SignalP"/>
    </source>
</evidence>
<evidence type="ECO:0000313" key="3">
    <source>
        <dbReference type="Proteomes" id="UP000681425"/>
    </source>
</evidence>
<dbReference type="KEGG" id="spph:KFK14_10180"/>
<evidence type="ECO:0000313" key="2">
    <source>
        <dbReference type="EMBL" id="QUT07712.1"/>
    </source>
</evidence>
<sequence>MVRAVSASLGILLVAGVFATPALAGGPSEVGYRQGALGVSAISAADYRTAEAQLNRMDGVAAGDPLRLINLGNVYAGTGRMFDAEKAYVAALNAESVDVLTADGAETNTHAVARKALSRVRAVVAAR</sequence>
<dbReference type="RefSeq" id="WP_212610701.1">
    <property type="nucleotide sequence ID" value="NZ_CP073910.1"/>
</dbReference>
<proteinExistence type="predicted"/>
<dbReference type="Proteomes" id="UP000681425">
    <property type="component" value="Chromosome"/>
</dbReference>